<name>A0ABD3DSC2_9LAMI</name>
<reference evidence="6" key="1">
    <citation type="journal article" date="2024" name="IScience">
        <title>Strigolactones Initiate the Formation of Haustorium-like Structures in Castilleja.</title>
        <authorList>
            <person name="Buerger M."/>
            <person name="Peterson D."/>
            <person name="Chory J."/>
        </authorList>
    </citation>
    <scope>NUCLEOTIDE SEQUENCE [LARGE SCALE GENOMIC DNA]</scope>
</reference>
<sequence length="267" mass="29892">MRIRKHAKIFYATSSLKPPATHVCQLNQSPWDVMNFSPPSTPPPPPPPPPPQVHGDGLSAVNGSLKDCISFTQRDQPEYSGNIPAKITTVKEEAPPPQPVTAERKIILCGKTDGKSWQCKKEAAKGHSLCHHHMVQARSYSKGYDQYMGKKNEKLSGEARRPARTKKASISSNPHEFYYYSGFGPRWGKRRGEACNNTNATTDTATNSNNSGSSSKNVELEDEMSDDESDFDEYEEEEEINNRDDNNNIGKKRVRKPIKERSLKSLM</sequence>
<feature type="compositionally biased region" description="Acidic residues" evidence="3">
    <location>
        <begin position="220"/>
        <end position="239"/>
    </location>
</feature>
<dbReference type="PANTHER" id="PTHR34680:SF3">
    <property type="entry name" value="EXPRESSED PROTEIN"/>
    <property type="match status" value="1"/>
</dbReference>
<keyword evidence="1" id="KW-0539">Nucleus</keyword>
<evidence type="ECO:0000313" key="6">
    <source>
        <dbReference type="Proteomes" id="UP001632038"/>
    </source>
</evidence>
<dbReference type="InterPro" id="IPR014977">
    <property type="entry name" value="WRC_dom"/>
</dbReference>
<feature type="domain" description="WRC" evidence="4">
    <location>
        <begin position="103"/>
        <end position="147"/>
    </location>
</feature>
<comment type="caution">
    <text evidence="5">The sequence shown here is derived from an EMBL/GenBank/DDBJ whole genome shotgun (WGS) entry which is preliminary data.</text>
</comment>
<proteinExistence type="predicted"/>
<evidence type="ECO:0000256" key="2">
    <source>
        <dbReference type="PROSITE-ProRule" id="PRU01002"/>
    </source>
</evidence>
<feature type="compositionally biased region" description="Pro residues" evidence="3">
    <location>
        <begin position="39"/>
        <end position="52"/>
    </location>
</feature>
<dbReference type="AlphaFoldDB" id="A0ABD3DSC2"/>
<dbReference type="EMBL" id="JAVIJP010000013">
    <property type="protein sequence ID" value="KAL3644988.1"/>
    <property type="molecule type" value="Genomic_DNA"/>
</dbReference>
<evidence type="ECO:0000256" key="3">
    <source>
        <dbReference type="SAM" id="MobiDB-lite"/>
    </source>
</evidence>
<feature type="compositionally biased region" description="Basic and acidic residues" evidence="3">
    <location>
        <begin position="257"/>
        <end position="267"/>
    </location>
</feature>
<feature type="region of interest" description="Disordered" evidence="3">
    <location>
        <begin position="31"/>
        <end position="59"/>
    </location>
</feature>
<gene>
    <name evidence="5" type="ORF">CASFOL_010168</name>
</gene>
<feature type="region of interest" description="Disordered" evidence="3">
    <location>
        <begin position="191"/>
        <end position="267"/>
    </location>
</feature>
<evidence type="ECO:0000259" key="4">
    <source>
        <dbReference type="PROSITE" id="PS51667"/>
    </source>
</evidence>
<protein>
    <recommendedName>
        <fullName evidence="4">WRC domain-containing protein</fullName>
    </recommendedName>
</protein>
<feature type="compositionally biased region" description="Low complexity" evidence="3">
    <location>
        <begin position="196"/>
        <end position="217"/>
    </location>
</feature>
<dbReference type="PROSITE" id="PS51667">
    <property type="entry name" value="WRC"/>
    <property type="match status" value="1"/>
</dbReference>
<dbReference type="Pfam" id="PF08879">
    <property type="entry name" value="WRC"/>
    <property type="match status" value="1"/>
</dbReference>
<evidence type="ECO:0000256" key="1">
    <source>
        <dbReference type="ARBA" id="ARBA00023242"/>
    </source>
</evidence>
<comment type="caution">
    <text evidence="2">Lacks conserved residue(s) required for the propagation of feature annotation.</text>
</comment>
<dbReference type="SUPFAM" id="SSF101447">
    <property type="entry name" value="Formin homology 2 domain (FH2 domain)"/>
    <property type="match status" value="1"/>
</dbReference>
<evidence type="ECO:0000313" key="5">
    <source>
        <dbReference type="EMBL" id="KAL3644988.1"/>
    </source>
</evidence>
<keyword evidence="6" id="KW-1185">Reference proteome</keyword>
<dbReference type="Proteomes" id="UP001632038">
    <property type="component" value="Unassembled WGS sequence"/>
</dbReference>
<dbReference type="PANTHER" id="PTHR34680">
    <property type="entry name" value="EXPRESSED PROTEIN"/>
    <property type="match status" value="1"/>
</dbReference>
<accession>A0ABD3DSC2</accession>
<organism evidence="5 6">
    <name type="scientific">Castilleja foliolosa</name>
    <dbReference type="NCBI Taxonomy" id="1961234"/>
    <lineage>
        <taxon>Eukaryota</taxon>
        <taxon>Viridiplantae</taxon>
        <taxon>Streptophyta</taxon>
        <taxon>Embryophyta</taxon>
        <taxon>Tracheophyta</taxon>
        <taxon>Spermatophyta</taxon>
        <taxon>Magnoliopsida</taxon>
        <taxon>eudicotyledons</taxon>
        <taxon>Gunneridae</taxon>
        <taxon>Pentapetalae</taxon>
        <taxon>asterids</taxon>
        <taxon>lamiids</taxon>
        <taxon>Lamiales</taxon>
        <taxon>Orobanchaceae</taxon>
        <taxon>Pedicularideae</taxon>
        <taxon>Castillejinae</taxon>
        <taxon>Castilleja</taxon>
    </lineage>
</organism>